<dbReference type="Pfam" id="PF13506">
    <property type="entry name" value="Glyco_transf_21"/>
    <property type="match status" value="1"/>
</dbReference>
<keyword evidence="8 9" id="KW-0472">Membrane</keyword>
<proteinExistence type="predicted"/>
<reference evidence="10 11" key="1">
    <citation type="journal article" date="2011" name="Syst. Appl. Microbiol.">
        <title>Defluviimonas denitrificans gen. nov., sp. nov., and Pararhodobacter aggregans gen. nov., sp. nov., non-phototrophic Rhodobacteraceae from the biofilter of a marine aquaculture.</title>
        <authorList>
            <person name="Foesel B.U."/>
            <person name="Drake H.L."/>
            <person name="Schramm A."/>
        </authorList>
    </citation>
    <scope>NUCLEOTIDE SEQUENCE [LARGE SCALE GENOMIC DNA]</scope>
    <source>
        <strain evidence="10 11">D1-19</strain>
    </source>
</reference>
<comment type="pathway">
    <text evidence="3">Sphingolipid metabolism.</text>
</comment>
<evidence type="ECO:0000256" key="1">
    <source>
        <dbReference type="ARBA" id="ARBA00004141"/>
    </source>
</evidence>
<dbReference type="InterPro" id="IPR025993">
    <property type="entry name" value="Ceramide_glucosylTrfase"/>
</dbReference>
<name>A0A2T7UU10_9RHOB</name>
<dbReference type="InterPro" id="IPR029044">
    <property type="entry name" value="Nucleotide-diphossugar_trans"/>
</dbReference>
<dbReference type="PANTHER" id="PTHR12726">
    <property type="entry name" value="CERAMIDE GLUCOSYLTRANSFERASE"/>
    <property type="match status" value="1"/>
</dbReference>
<evidence type="ECO:0000256" key="3">
    <source>
        <dbReference type="ARBA" id="ARBA00004991"/>
    </source>
</evidence>
<dbReference type="GO" id="GO:0016020">
    <property type="term" value="C:membrane"/>
    <property type="evidence" value="ECO:0007669"/>
    <property type="project" value="UniProtKB-SubCell"/>
</dbReference>
<keyword evidence="4" id="KW-0328">Glycosyltransferase</keyword>
<comment type="subcellular location">
    <subcellularLocation>
        <location evidence="1">Membrane</location>
        <topology evidence="1">Multi-pass membrane protein</topology>
    </subcellularLocation>
</comment>
<evidence type="ECO:0000313" key="10">
    <source>
        <dbReference type="EMBL" id="PVE48260.1"/>
    </source>
</evidence>
<evidence type="ECO:0000256" key="5">
    <source>
        <dbReference type="ARBA" id="ARBA00022679"/>
    </source>
</evidence>
<organism evidence="10 11">
    <name type="scientific">Pararhodobacter aggregans</name>
    <dbReference type="NCBI Taxonomy" id="404875"/>
    <lineage>
        <taxon>Bacteria</taxon>
        <taxon>Pseudomonadati</taxon>
        <taxon>Pseudomonadota</taxon>
        <taxon>Alphaproteobacteria</taxon>
        <taxon>Rhodobacterales</taxon>
        <taxon>Paracoccaceae</taxon>
        <taxon>Pararhodobacter</taxon>
    </lineage>
</organism>
<evidence type="ECO:0000256" key="4">
    <source>
        <dbReference type="ARBA" id="ARBA00022676"/>
    </source>
</evidence>
<dbReference type="PANTHER" id="PTHR12726:SF0">
    <property type="entry name" value="CERAMIDE GLUCOSYLTRANSFERASE"/>
    <property type="match status" value="1"/>
</dbReference>
<keyword evidence="5 10" id="KW-0808">Transferase</keyword>
<evidence type="ECO:0000313" key="11">
    <source>
        <dbReference type="Proteomes" id="UP000244810"/>
    </source>
</evidence>
<dbReference type="Proteomes" id="UP000244810">
    <property type="component" value="Unassembled WGS sequence"/>
</dbReference>
<dbReference type="SUPFAM" id="SSF53448">
    <property type="entry name" value="Nucleotide-diphospho-sugar transferases"/>
    <property type="match status" value="1"/>
</dbReference>
<dbReference type="RefSeq" id="WP_107751628.1">
    <property type="nucleotide sequence ID" value="NZ_QBKF01000004.1"/>
</dbReference>
<evidence type="ECO:0000256" key="9">
    <source>
        <dbReference type="SAM" id="Phobius"/>
    </source>
</evidence>
<dbReference type="Gene3D" id="3.90.550.10">
    <property type="entry name" value="Spore Coat Polysaccharide Biosynthesis Protein SpsA, Chain A"/>
    <property type="match status" value="1"/>
</dbReference>
<accession>A0A2T7UU10</accession>
<dbReference type="GO" id="GO:0006679">
    <property type="term" value="P:glucosylceramide biosynthetic process"/>
    <property type="evidence" value="ECO:0007669"/>
    <property type="project" value="TreeGrafter"/>
</dbReference>
<sequence>MLLALGAATLLGLHLASVALYLHRLNRPRRLPFGIGRPTVTLLRPVCGLDPFDAETLESSFTQDYPDYEVIFCAQAADDPAVPLLRRLMARYPQVPARLMIGFDAVTGNPKLNNLWKGWNAAGSDWICTTDANLLLPPDYLSTVVGSWGAGTGLVSSPPLGIRPEGWGGHLECAVLNSNQARLQYASDSLGSGYAQGKTMFFNRALVDRAGGFIALGTYIAEDATATRMTRSLGLEVTLAPLPFAQPVGKRSLRQVWDRQLRWSRVRRDAFPGLFALEFLNGALAPVLLALLAAGPLFALAYLAIWYLAEAYLIRRAGWPGGWRDLAVLPLRDLMLPALWLATFARRGFEWRGTTMTKPEPDRKGQMSVAE</sequence>
<comment type="caution">
    <text evidence="10">The sequence shown here is derived from an EMBL/GenBank/DDBJ whole genome shotgun (WGS) entry which is preliminary data.</text>
</comment>
<dbReference type="OrthoDB" id="9814255at2"/>
<feature type="transmembrane region" description="Helical" evidence="9">
    <location>
        <begin position="287"/>
        <end position="309"/>
    </location>
</feature>
<keyword evidence="11" id="KW-1185">Reference proteome</keyword>
<dbReference type="GO" id="GO:0008120">
    <property type="term" value="F:ceramide glucosyltransferase activity"/>
    <property type="evidence" value="ECO:0007669"/>
    <property type="project" value="TreeGrafter"/>
</dbReference>
<dbReference type="AlphaFoldDB" id="A0A2T7UU10"/>
<keyword evidence="6 9" id="KW-0812">Transmembrane</keyword>
<evidence type="ECO:0000256" key="7">
    <source>
        <dbReference type="ARBA" id="ARBA00022989"/>
    </source>
</evidence>
<dbReference type="CDD" id="cd02520">
    <property type="entry name" value="Glucosylceramide_synthase"/>
    <property type="match status" value="1"/>
</dbReference>
<keyword evidence="7 9" id="KW-1133">Transmembrane helix</keyword>
<gene>
    <name evidence="10" type="ORF">DDE23_07960</name>
</gene>
<evidence type="ECO:0000256" key="6">
    <source>
        <dbReference type="ARBA" id="ARBA00022692"/>
    </source>
</evidence>
<protein>
    <submittedName>
        <fullName evidence="10">Ceramide glucosyltransferase</fullName>
    </submittedName>
</protein>
<comment type="pathway">
    <text evidence="2">Lipid metabolism; sphingolipid metabolism.</text>
</comment>
<dbReference type="EMBL" id="QDDR01000003">
    <property type="protein sequence ID" value="PVE48260.1"/>
    <property type="molecule type" value="Genomic_DNA"/>
</dbReference>
<evidence type="ECO:0000256" key="8">
    <source>
        <dbReference type="ARBA" id="ARBA00023136"/>
    </source>
</evidence>
<evidence type="ECO:0000256" key="2">
    <source>
        <dbReference type="ARBA" id="ARBA00004760"/>
    </source>
</evidence>